<keyword evidence="2" id="KW-0732">Signal</keyword>
<dbReference type="OrthoDB" id="7858473at2759"/>
<dbReference type="ExpressionAtlas" id="A0A0B4K6X1">
    <property type="expression patterns" value="baseline and differential"/>
</dbReference>
<evidence type="ECO:0000256" key="1">
    <source>
        <dbReference type="SAM" id="MobiDB-lite"/>
    </source>
</evidence>
<dbReference type="FlyBase" id="FBgn0262362">
    <property type="gene designation" value="CG43060"/>
</dbReference>
<organism evidence="4 6">
    <name type="scientific">Drosophila melanogaster</name>
    <name type="common">Fruit fly</name>
    <dbReference type="NCBI Taxonomy" id="7227"/>
    <lineage>
        <taxon>Eukaryota</taxon>
        <taxon>Metazoa</taxon>
        <taxon>Ecdysozoa</taxon>
        <taxon>Arthropoda</taxon>
        <taxon>Hexapoda</taxon>
        <taxon>Insecta</taxon>
        <taxon>Pterygota</taxon>
        <taxon>Neoptera</taxon>
        <taxon>Endopterygota</taxon>
        <taxon>Diptera</taxon>
        <taxon>Brachycera</taxon>
        <taxon>Muscomorpha</taxon>
        <taxon>Ephydroidea</taxon>
        <taxon>Drosophilidae</taxon>
        <taxon>Drosophila</taxon>
        <taxon>Sophophora</taxon>
    </lineage>
</organism>
<evidence type="ECO:0000313" key="3">
    <source>
        <dbReference type="EMBL" id="AFH06298.1"/>
    </source>
</evidence>
<evidence type="ECO:0000313" key="6">
    <source>
        <dbReference type="Proteomes" id="UP000000803"/>
    </source>
</evidence>
<dbReference type="BioGRID-ORCS" id="12798056">
    <property type="hits" value="0 hits in 1 CRISPR screen"/>
</dbReference>
<reference evidence="6" key="4">
    <citation type="journal article" date="2002" name="Genome Biol.">
        <title>The transposable elements of the Drosophila melanogaster euchromatin: a genomics perspective.</title>
        <authorList>
            <person name="Kaminker J.S."/>
            <person name="Bergman C.M."/>
            <person name="Kronmiller B."/>
            <person name="Carlson J."/>
            <person name="Svirskas R."/>
            <person name="Patel S."/>
            <person name="Frise E."/>
            <person name="Wheeler D.A."/>
            <person name="Lewis S.E."/>
            <person name="Rubin G.M."/>
            <person name="Ashburner M."/>
            <person name="Celniker S.E."/>
        </authorList>
    </citation>
    <scope>NUCLEOTIDE SEQUENCE [LARGE SCALE GENOMIC DNA]</scope>
    <source>
        <strain evidence="6">Berkeley</strain>
    </source>
</reference>
<reference evidence="6" key="3">
    <citation type="journal article" date="2002" name="Genome Biol.">
        <title>Annotation of the Drosophila melanogaster euchromatic genome: a systematic review.</title>
        <authorList>
            <person name="Misra S."/>
            <person name="Crosby M.A."/>
            <person name="Mungall C.J."/>
            <person name="Matthews B.B."/>
            <person name="Campbell K.S."/>
            <person name="Hradecky P."/>
            <person name="Huang Y."/>
            <person name="Kaminker J.S."/>
            <person name="Millburn G.H."/>
            <person name="Prochnik S.E."/>
            <person name="Smith C.D."/>
            <person name="Tupy J.L."/>
            <person name="Whitfied E.J."/>
            <person name="Bayraktaroglu L."/>
            <person name="Berman B.P."/>
            <person name="Bettencourt B.R."/>
            <person name="Celniker S.E."/>
            <person name="de Grey A.D."/>
            <person name="Drysdale R.A."/>
            <person name="Harris N.L."/>
            <person name="Richter J."/>
            <person name="Russo S."/>
            <person name="Schroeder A.J."/>
            <person name="Shu S.Q."/>
            <person name="Stapleton M."/>
            <person name="Yamada C."/>
            <person name="Ashburner M."/>
            <person name="Gelbart W.M."/>
            <person name="Rubin G.M."/>
            <person name="Lewis S.E."/>
        </authorList>
    </citation>
    <scope>GENOME REANNOTATION</scope>
    <source>
        <strain evidence="6">Berkeley</strain>
    </source>
</reference>
<accession>A0A0B4K6X1</accession>
<reference evidence="4" key="7">
    <citation type="submission" date="2006-08" db="EMBL/GenBank/DDBJ databases">
        <authorList>
            <person name="Celniker S."/>
            <person name="Carlson J."/>
            <person name="Wan K."/>
            <person name="Frise E."/>
            <person name="Hoskins R."/>
            <person name="Park S."/>
            <person name="Svirskas R."/>
            <person name="Rubin G."/>
        </authorList>
    </citation>
    <scope>NUCLEOTIDE SEQUENCE</scope>
</reference>
<dbReference type="GeneID" id="12798056"/>
<gene>
    <name evidence="4" type="primary">Dmel\CG43060</name>
    <name evidence="4 5" type="ORF">CG43060</name>
    <name evidence="4" type="ORF">Dmel_CG43060</name>
</gene>
<dbReference type="RefSeq" id="NP_001246980.1">
    <property type="nucleotide sequence ID" value="NM_001260051.2"/>
</dbReference>
<feature type="region of interest" description="Disordered" evidence="1">
    <location>
        <begin position="52"/>
        <end position="80"/>
    </location>
</feature>
<reference evidence="4 6" key="8">
    <citation type="journal article" date="2007" name="Science">
        <title>The Release 5.1 annotation of Drosophila melanogaster heterochromatin.</title>
        <authorList>
            <person name="Smith C.D."/>
            <person name="Shu S."/>
            <person name="Mungall C.J."/>
            <person name="Karpen G.H."/>
        </authorList>
    </citation>
    <scope>NUCLEOTIDE SEQUENCE [LARGE SCALE GENOMIC DNA]</scope>
    <source>
        <strain evidence="6">Berkeley</strain>
    </source>
</reference>
<reference evidence="4 6" key="5">
    <citation type="journal article" date="2002" name="Genome Biol.">
        <title>Heterochromatic sequences in a Drosophila whole-genome shotgun assembly.</title>
        <authorList>
            <person name="Hoskins R.A."/>
            <person name="Smith C.D."/>
            <person name="Carlson J.W."/>
            <person name="Carvalho A.B."/>
            <person name="Halpern A."/>
            <person name="Kaminker J.S."/>
            <person name="Kennedy C."/>
            <person name="Mungall C.J."/>
            <person name="Sullivan B.A."/>
            <person name="Sutton G.G."/>
            <person name="Yasuhara J.C."/>
            <person name="Wakimoto B.T."/>
            <person name="Myers E.W."/>
            <person name="Celniker S.E."/>
            <person name="Rubin G.M."/>
            <person name="Karpen G.H."/>
        </authorList>
    </citation>
    <scope>NUCLEOTIDE SEQUENCE [LARGE SCALE GENOMIC DNA]</scope>
    <source>
        <strain evidence="6">Berkeley</strain>
    </source>
</reference>
<dbReference type="STRING" id="7227.FBpp0293185"/>
<reference evidence="4" key="10">
    <citation type="journal article" date="2015" name="G3 (Bethesda)">
        <title>Gene Model Annotations for Drosophila melanogaster: Impact of High-Throughput Data.</title>
        <authorList>
            <consortium name="FlyBase Consortium"/>
            <person name="Matthews B.B."/>
            <person name="Dos Santos G."/>
            <person name="Crosby M.A."/>
            <person name="Emmert D.B."/>
            <person name="St Pierre S.E."/>
            <person name="Gramates L.S."/>
            <person name="Zhou P."/>
            <person name="Schroeder A.J."/>
            <person name="Falls K."/>
            <person name="Strelets V."/>
            <person name="Russo S.M."/>
            <person name="Gelbart W.M."/>
            <person name="null"/>
        </authorList>
    </citation>
    <scope>NUCLEOTIDE SEQUENCE</scope>
</reference>
<dbReference type="EMBL" id="AE014297">
    <property type="protein sequence ID" value="AFH06299.1"/>
    <property type="molecule type" value="Genomic_DNA"/>
</dbReference>
<evidence type="ECO:0000313" key="4">
    <source>
        <dbReference type="EMBL" id="AFH06299.1"/>
    </source>
</evidence>
<feature type="signal peptide" evidence="2">
    <location>
        <begin position="1"/>
        <end position="19"/>
    </location>
</feature>
<dbReference type="PaxDb" id="7227-FBpp0293185"/>
<dbReference type="Proteomes" id="UP000000803">
    <property type="component" value="Chromosome 3R"/>
</dbReference>
<feature type="chain" id="PRO_5015034601" evidence="2">
    <location>
        <begin position="20"/>
        <end position="95"/>
    </location>
</feature>
<evidence type="ECO:0000256" key="2">
    <source>
        <dbReference type="SAM" id="SignalP"/>
    </source>
</evidence>
<sequence>MELLKCLICVLLAIQWAVAHPTFSDSPEPNLNRLFGYIGGIVNEGIRLHYPQHQSEGGQYDEGPCGRDEGQSAGLPPSVGVSKYDIIDLKAGAKS</sequence>
<protein>
    <submittedName>
        <fullName evidence="3">Uncharacterized protein, isoform A</fullName>
    </submittedName>
    <submittedName>
        <fullName evidence="4">Uncharacterized protein, isoform B</fullName>
    </submittedName>
</protein>
<proteinExistence type="predicted"/>
<dbReference type="VEuPathDB" id="VectorBase:FBgn0262362"/>
<dbReference type="AGR" id="FB:FBgn0262362"/>
<reference evidence="4 6" key="6">
    <citation type="journal article" date="2005" name="PLoS Comput. Biol.">
        <title>Combined evidence annotation of transposable elements in genome sequences.</title>
        <authorList>
            <person name="Quesneville H."/>
            <person name="Bergman C.M."/>
            <person name="Andrieu O."/>
            <person name="Autard D."/>
            <person name="Nouaud D."/>
            <person name="Ashburner M."/>
            <person name="Anxolabehere D."/>
        </authorList>
    </citation>
    <scope>NUCLEOTIDE SEQUENCE [LARGE SCALE GENOMIC DNA]</scope>
    <source>
        <strain evidence="6">Berkeley</strain>
    </source>
</reference>
<evidence type="ECO:0000313" key="5">
    <source>
        <dbReference type="FlyBase" id="FBgn0262362"/>
    </source>
</evidence>
<dbReference type="KEGG" id="dme:Dmel_CG43060"/>
<reference evidence="4" key="13">
    <citation type="submission" date="2023-12" db="EMBL/GenBank/DDBJ databases">
        <authorList>
            <consortium name="FlyBase"/>
        </authorList>
    </citation>
    <scope>NUCLEOTIDE SEQUENCE</scope>
</reference>
<reference evidence="4" key="14">
    <citation type="submission" date="2024-06" db="EMBL/GenBank/DDBJ databases">
        <title>Drosophila melanogaster release 4 sequence.</title>
        <authorList>
            <consortium name="Berkeley Drosophila Genome Project"/>
            <person name="Celniker S."/>
            <person name="Carlson J."/>
            <person name="Wan K."/>
            <person name="Pfeiffer B."/>
            <person name="Frise E."/>
            <person name="George R."/>
            <person name="Hoskins R."/>
            <person name="Stapleton M."/>
            <person name="Pacleb J."/>
            <person name="Park S."/>
            <person name="Svirskas R."/>
            <person name="Smith E."/>
            <person name="Yu C."/>
            <person name="Rubin G."/>
        </authorList>
    </citation>
    <scope>NUCLEOTIDE SEQUENCE</scope>
</reference>
<reference evidence="4" key="11">
    <citation type="journal article" date="2015" name="G3 (Bethesda)">
        <title>Gene Model Annotations for Drosophila melanogaster: The Rule-Benders.</title>
        <authorList>
            <consortium name="FlyBase Consortium"/>
            <person name="Crosby M.A."/>
            <person name="Gramates L.S."/>
            <person name="Dos Santos G."/>
            <person name="Matthews B.B."/>
            <person name="St Pierre S.E."/>
            <person name="Zhou P."/>
            <person name="Schroeder A.J."/>
            <person name="Falls K."/>
            <person name="Emmert D.B."/>
            <person name="Russo S.M."/>
            <person name="Gelbart W.M."/>
            <person name="null"/>
        </authorList>
    </citation>
    <scope>NUCLEOTIDE SEQUENCE</scope>
</reference>
<dbReference type="AlphaFoldDB" id="A0A0B4K6X1"/>
<keyword evidence="6" id="KW-1185">Reference proteome</keyword>
<dbReference type="RefSeq" id="NP_001246979.1">
    <property type="nucleotide sequence ID" value="NM_001260050.3"/>
</dbReference>
<dbReference type="EMBL" id="AE014297">
    <property type="protein sequence ID" value="AFH06298.1"/>
    <property type="molecule type" value="Genomic_DNA"/>
</dbReference>
<name>A0A0B4K6X1_DROME</name>
<dbReference type="Bgee" id="FBgn0262362">
    <property type="expression patterns" value="Expressed in arthropod fat body and 5 other cell types or tissues"/>
</dbReference>
<reference evidence="4 6" key="1">
    <citation type="journal article" date="2000" name="Science">
        <title>The genome sequence of Drosophila melanogaster.</title>
        <authorList>
            <person name="Adams M.D."/>
            <person name="Celniker S.E."/>
            <person name="Holt R.A."/>
            <person name="Evans C.A."/>
            <person name="Gocayne J.D."/>
            <person name="Amanatides P.G."/>
            <person name="Scherer S.E."/>
            <person name="Li P.W."/>
            <person name="Hoskins R.A."/>
            <person name="Galle R.F."/>
            <person name="George R.A."/>
            <person name="Lewis S.E."/>
            <person name="Richards S."/>
            <person name="Ashburner M."/>
            <person name="Henderson S.N."/>
            <person name="Sutton G.G."/>
            <person name="Wortman J.R."/>
            <person name="Yandell M.D."/>
            <person name="Zhang Q."/>
            <person name="Chen L.X."/>
            <person name="Brandon R.C."/>
            <person name="Rogers Y.H."/>
            <person name="Blazej R.G."/>
            <person name="Champe M."/>
            <person name="Pfeiffer B.D."/>
            <person name="Wan K.H."/>
            <person name="Doyle C."/>
            <person name="Baxter E.G."/>
            <person name="Helt G."/>
            <person name="Nelson C.R."/>
            <person name="Gabor G.L."/>
            <person name="Abril J.F."/>
            <person name="Agbayani A."/>
            <person name="An H.J."/>
            <person name="Andrews-Pfannkoch C."/>
            <person name="Baldwin D."/>
            <person name="Ballew R.M."/>
            <person name="Basu A."/>
            <person name="Baxendale J."/>
            <person name="Bayraktaroglu L."/>
            <person name="Beasley E.M."/>
            <person name="Beeson K.Y."/>
            <person name="Benos P.V."/>
            <person name="Berman B.P."/>
            <person name="Bhandari D."/>
            <person name="Bolshakov S."/>
            <person name="Borkova D."/>
            <person name="Botchan M.R."/>
            <person name="Bouck J."/>
            <person name="Brokstein P."/>
            <person name="Brottier P."/>
            <person name="Burtis K.C."/>
            <person name="Busam D.A."/>
            <person name="Butler H."/>
            <person name="Cadieu E."/>
            <person name="Center A."/>
            <person name="Chandra I."/>
            <person name="Cherry J.M."/>
            <person name="Cawley S."/>
            <person name="Dahlke C."/>
            <person name="Davenport L.B."/>
            <person name="Davies P."/>
            <person name="de Pablos B."/>
            <person name="Delcher A."/>
            <person name="Deng Z."/>
            <person name="Mays A.D."/>
            <person name="Dew I."/>
            <person name="Dietz S.M."/>
            <person name="Dodson K."/>
            <person name="Doup L.E."/>
            <person name="Downes M."/>
            <person name="Dugan-Rocha S."/>
            <person name="Dunkov B.C."/>
            <person name="Dunn P."/>
            <person name="Durbin K.J."/>
            <person name="Evangelista C.C."/>
            <person name="Ferraz C."/>
            <person name="Ferriera S."/>
            <person name="Fleischmann W."/>
            <person name="Fosler C."/>
            <person name="Gabrielian A.E."/>
            <person name="Garg N.S."/>
            <person name="Gelbart W.M."/>
            <person name="Glasser K."/>
            <person name="Glodek A."/>
            <person name="Gong F."/>
            <person name="Gorrell J.H."/>
            <person name="Gu Z."/>
            <person name="Guan P."/>
            <person name="Harris M."/>
            <person name="Harris N.L."/>
            <person name="Harvey D."/>
            <person name="Heiman T.J."/>
            <person name="Hernandez J.R."/>
            <person name="Houck J."/>
            <person name="Hostin D."/>
            <person name="Houston K.A."/>
            <person name="Howland T.J."/>
            <person name="Wei M.H."/>
            <person name="Ibegwam C."/>
            <person name="Jalali M."/>
            <person name="Kalush F."/>
            <person name="Karpen G.H."/>
            <person name="Ke Z."/>
            <person name="Kennison J.A."/>
            <person name="Ketchum K.A."/>
            <person name="Kimmel B.E."/>
            <person name="Kodira C.D."/>
            <person name="Kraft C."/>
            <person name="Kravitz S."/>
            <person name="Kulp D."/>
            <person name="Lai Z."/>
            <person name="Lasko P."/>
            <person name="Lei Y."/>
            <person name="Levitsky A.A."/>
            <person name="Li J."/>
            <person name="Li Z."/>
            <person name="Liang Y."/>
            <person name="Lin X."/>
            <person name="Liu X."/>
            <person name="Mattei B."/>
            <person name="McIntosh T.C."/>
            <person name="McLeod M.P."/>
            <person name="McPherson D."/>
            <person name="Merkulov G."/>
            <person name="Milshina N.V."/>
            <person name="Mobarry C."/>
            <person name="Morris J."/>
            <person name="Moshrefi A."/>
            <person name="Mount S.M."/>
            <person name="Moy M."/>
            <person name="Murphy B."/>
            <person name="Murphy L."/>
            <person name="Muzny D.M."/>
            <person name="Nelson D.L."/>
            <person name="Nelson D.R."/>
            <person name="Nelson K.A."/>
            <person name="Nixon K."/>
            <person name="Nusskern D.R."/>
            <person name="Pacleb J.M."/>
            <person name="Palazzolo M."/>
            <person name="Pittman G.S."/>
            <person name="Pan S."/>
            <person name="Pollard J."/>
            <person name="Puri V."/>
            <person name="Reese M.G."/>
            <person name="Reinert K."/>
            <person name="Remington K."/>
            <person name="Saunders R.D."/>
            <person name="Scheeler F."/>
            <person name="Shen H."/>
            <person name="Shue B.C."/>
            <person name="Siden-Kiamos I."/>
            <person name="Simpson M."/>
            <person name="Skupski M.P."/>
            <person name="Smith T."/>
            <person name="Spier E."/>
            <person name="Spradling A.C."/>
            <person name="Stapleton M."/>
            <person name="Strong R."/>
            <person name="Sun E."/>
            <person name="Svirskas R."/>
            <person name="Tector C."/>
            <person name="Turner R."/>
            <person name="Venter E."/>
            <person name="Wang A.H."/>
            <person name="Wang X."/>
            <person name="Wang Z.Y."/>
            <person name="Wassarman D.A."/>
            <person name="Weinstock G.M."/>
            <person name="Weissenbach J."/>
            <person name="Williams S.M."/>
            <person name="WoodageT"/>
            <person name="Worley K.C."/>
            <person name="Wu D."/>
            <person name="Yang S."/>
            <person name="Yao Q.A."/>
            <person name="Ye J."/>
            <person name="Yeh R.F."/>
            <person name="Zaveri J.S."/>
            <person name="Zhan M."/>
            <person name="Zhang G."/>
            <person name="Zhao Q."/>
            <person name="Zheng L."/>
            <person name="Zheng X.H."/>
            <person name="Zhong F.N."/>
            <person name="Zhong W."/>
            <person name="Zhou X."/>
            <person name="Zhu S."/>
            <person name="Zhu X."/>
            <person name="Smith H.O."/>
            <person name="Gibbs R.A."/>
            <person name="Myers E.W."/>
            <person name="Rubin G.M."/>
            <person name="Venter J.C."/>
        </authorList>
    </citation>
    <scope>NUCLEOTIDE SEQUENCE [LARGE SCALE GENOMIC DNA]</scope>
    <source>
        <strain evidence="6">Berkeley</strain>
    </source>
</reference>
<reference evidence="4 6" key="9">
    <citation type="journal article" date="2007" name="Science">
        <title>Sequence finishing and mapping of Drosophila melanogaster heterochromatin.</title>
        <authorList>
            <person name="Hoskins R.A."/>
            <person name="Carlson J.W."/>
            <person name="Kennedy C."/>
            <person name="Acevedo D."/>
            <person name="Evans-Holm M."/>
            <person name="Frise E."/>
            <person name="Wan K.H."/>
            <person name="Park S."/>
            <person name="Mendez-Lago M."/>
            <person name="Rossi F."/>
            <person name="Villasante A."/>
            <person name="Dimitri P."/>
            <person name="Karpen G.H."/>
            <person name="Celniker S.E."/>
        </authorList>
    </citation>
    <scope>NUCLEOTIDE SEQUENCE [LARGE SCALE GENOMIC DNA]</scope>
    <source>
        <strain evidence="6">Berkeley</strain>
    </source>
</reference>
<reference evidence="6" key="2">
    <citation type="journal article" date="2002" name="Genome Biol.">
        <title>Finishing a whole-genome shotgun: release 3 of the Drosophila melanogaster euchromatic genome sequence.</title>
        <authorList>
            <person name="Celniker S.E."/>
            <person name="Wheeler D.A."/>
            <person name="Kronmiller B."/>
            <person name="Carlson J.W."/>
            <person name="Halpern A."/>
            <person name="Patel S."/>
            <person name="Adams M."/>
            <person name="Champe M."/>
            <person name="Dugan S.P."/>
            <person name="Frise E."/>
            <person name="Hodgson A."/>
            <person name="George R.A."/>
            <person name="Hoskins R.A."/>
            <person name="Laverty T."/>
            <person name="Muzny D.M."/>
            <person name="Nelson C.R."/>
            <person name="Pacleb J.M."/>
            <person name="Park S."/>
            <person name="Pfeiffer B.D."/>
            <person name="Richards S."/>
            <person name="Sodergren E.J."/>
            <person name="Svirskas R."/>
            <person name="Tabor P.E."/>
            <person name="Wan K."/>
            <person name="Stapleton M."/>
            <person name="Sutton G.G."/>
            <person name="Venter C."/>
            <person name="Weinstock G."/>
            <person name="Scherer S.E."/>
            <person name="Myers E.W."/>
            <person name="Gibbs R.A."/>
            <person name="Rubin G.M."/>
        </authorList>
    </citation>
    <scope>NUCLEOTIDE SEQUENCE [LARGE SCALE GENOMIC DNA]</scope>
    <source>
        <strain evidence="6">Berkeley</strain>
    </source>
</reference>
<reference evidence="4" key="12">
    <citation type="journal article" date="2015" name="Genome Res.">
        <title>The Release 6 reference sequence of the Drosophila melanogaster genome.</title>
        <authorList>
            <person name="Hoskins R.A."/>
            <person name="Carlson J.W."/>
            <person name="Wan K.H."/>
            <person name="Park S."/>
            <person name="Mendez I."/>
            <person name="Galle S.E."/>
            <person name="Booth B.W."/>
            <person name="Pfeiffer B.D."/>
            <person name="George R.A."/>
            <person name="Svirskas R."/>
            <person name="Krzywinski M."/>
            <person name="Schein J."/>
            <person name="Accardo M.C."/>
            <person name="Damia E."/>
            <person name="Messina G."/>
            <person name="Mendez-Lago M."/>
            <person name="de Pablos B."/>
            <person name="Demakova O.V."/>
            <person name="Andreyeva E.N."/>
            <person name="Boldyreva L.V."/>
            <person name="Marra M."/>
            <person name="Carvalho A.B."/>
            <person name="Dimitri P."/>
            <person name="Villasante A."/>
            <person name="Zhimulev I.F."/>
            <person name="Rubin G.M."/>
            <person name="Karpen G.H."/>
            <person name="Celniker S.E."/>
        </authorList>
    </citation>
    <scope>NUCLEOTIDE SEQUENCE</scope>
</reference>